<organism evidence="1 2">
    <name type="scientific">Paenibacillus glycanilyticus</name>
    <dbReference type="NCBI Taxonomy" id="126569"/>
    <lineage>
        <taxon>Bacteria</taxon>
        <taxon>Bacillati</taxon>
        <taxon>Bacillota</taxon>
        <taxon>Bacilli</taxon>
        <taxon>Bacillales</taxon>
        <taxon>Paenibacillaceae</taxon>
        <taxon>Paenibacillus</taxon>
    </lineage>
</organism>
<proteinExistence type="predicted"/>
<accession>A0ABQ6NPN8</accession>
<evidence type="ECO:0000313" key="1">
    <source>
        <dbReference type="EMBL" id="GMK46758.1"/>
    </source>
</evidence>
<evidence type="ECO:0008006" key="3">
    <source>
        <dbReference type="Google" id="ProtNLM"/>
    </source>
</evidence>
<dbReference type="EMBL" id="BTCL01000014">
    <property type="protein sequence ID" value="GMK46758.1"/>
    <property type="molecule type" value="Genomic_DNA"/>
</dbReference>
<dbReference type="Proteomes" id="UP001285921">
    <property type="component" value="Unassembled WGS sequence"/>
</dbReference>
<dbReference type="RefSeq" id="WP_317980943.1">
    <property type="nucleotide sequence ID" value="NZ_BTCL01000014.1"/>
</dbReference>
<protein>
    <recommendedName>
        <fullName evidence="3">Asp/Glu racemase</fullName>
    </recommendedName>
</protein>
<keyword evidence="2" id="KW-1185">Reference proteome</keyword>
<name>A0ABQ6NPN8_9BACL</name>
<gene>
    <name evidence="1" type="ORF">PghCCS26_38870</name>
</gene>
<comment type="caution">
    <text evidence="1">The sequence shown here is derived from an EMBL/GenBank/DDBJ whole genome shotgun (WGS) entry which is preliminary data.</text>
</comment>
<reference evidence="1 2" key="1">
    <citation type="submission" date="2023-05" db="EMBL/GenBank/DDBJ databases">
        <title>Draft genome of Paenibacillus sp. CCS26.</title>
        <authorList>
            <person name="Akita H."/>
            <person name="Shinto Y."/>
            <person name="Kimura Z."/>
        </authorList>
    </citation>
    <scope>NUCLEOTIDE SEQUENCE [LARGE SCALE GENOMIC DNA]</scope>
    <source>
        <strain evidence="1 2">CCS26</strain>
    </source>
</reference>
<evidence type="ECO:0000313" key="2">
    <source>
        <dbReference type="Proteomes" id="UP001285921"/>
    </source>
</evidence>
<sequence length="215" mass="24349">MKIGCLHAHYSNIEYIEASIGSKAELIHFVDPGLMRCMEEGFDKVKVKEKAADQIKWIAQSGVDAILITCTGYIALLEEVETNLPIIKIDEPFFNEICKITQPQILLFTNPATVEGTMKRLMNFASSHDYQLPDIEVRVIENAFQLIMLGQKTEYADEVFKFIEKMLQSEQDKKIAVAQLSMVKAAERVAQEYNISISNPLAPLEAYVSRKDRSN</sequence>